<comment type="caution">
    <text evidence="10">The sequence shown here is derived from an EMBL/GenBank/DDBJ whole genome shotgun (WGS) entry which is preliminary data.</text>
</comment>
<dbReference type="PROSITE" id="PS50835">
    <property type="entry name" value="IG_LIKE"/>
    <property type="match status" value="1"/>
</dbReference>
<evidence type="ECO:0000259" key="9">
    <source>
        <dbReference type="PROSITE" id="PS50835"/>
    </source>
</evidence>
<dbReference type="SUPFAM" id="SSF49899">
    <property type="entry name" value="Concanavalin A-like lectins/glucanases"/>
    <property type="match status" value="1"/>
</dbReference>
<evidence type="ECO:0000256" key="7">
    <source>
        <dbReference type="SAM" id="SignalP"/>
    </source>
</evidence>
<dbReference type="InterPro" id="IPR007110">
    <property type="entry name" value="Ig-like_dom"/>
</dbReference>
<dbReference type="InterPro" id="IPR036179">
    <property type="entry name" value="Ig-like_dom_sf"/>
</dbReference>
<feature type="domain" description="Ig-like" evidence="9">
    <location>
        <begin position="24"/>
        <end position="124"/>
    </location>
</feature>
<feature type="region of interest" description="Disordered" evidence="5">
    <location>
        <begin position="359"/>
        <end position="386"/>
    </location>
</feature>
<proteinExistence type="inferred from homology"/>
<dbReference type="InterPro" id="IPR050504">
    <property type="entry name" value="IgSF_BTN/MOG"/>
</dbReference>
<organism evidence="10 11">
    <name type="scientific">Cirrhinus molitorella</name>
    <name type="common">mud carp</name>
    <dbReference type="NCBI Taxonomy" id="172907"/>
    <lineage>
        <taxon>Eukaryota</taxon>
        <taxon>Metazoa</taxon>
        <taxon>Chordata</taxon>
        <taxon>Craniata</taxon>
        <taxon>Vertebrata</taxon>
        <taxon>Euteleostomi</taxon>
        <taxon>Actinopterygii</taxon>
        <taxon>Neopterygii</taxon>
        <taxon>Teleostei</taxon>
        <taxon>Ostariophysi</taxon>
        <taxon>Cypriniformes</taxon>
        <taxon>Cyprinidae</taxon>
        <taxon>Labeoninae</taxon>
        <taxon>Labeonini</taxon>
        <taxon>Cirrhinus</taxon>
    </lineage>
</organism>
<keyword evidence="6" id="KW-1133">Transmembrane helix</keyword>
<keyword evidence="3 6" id="KW-0472">Membrane</keyword>
<dbReference type="SUPFAM" id="SSF48726">
    <property type="entry name" value="Immunoglobulin"/>
    <property type="match status" value="1"/>
</dbReference>
<dbReference type="Gene3D" id="2.60.40.10">
    <property type="entry name" value="Immunoglobulins"/>
    <property type="match status" value="1"/>
</dbReference>
<feature type="transmembrane region" description="Helical" evidence="6">
    <location>
        <begin position="136"/>
        <end position="157"/>
    </location>
</feature>
<evidence type="ECO:0000256" key="3">
    <source>
        <dbReference type="ARBA" id="ARBA00023136"/>
    </source>
</evidence>
<evidence type="ECO:0000313" key="10">
    <source>
        <dbReference type="EMBL" id="KAL1272141.1"/>
    </source>
</evidence>
<dbReference type="InterPro" id="IPR001870">
    <property type="entry name" value="B30.2/SPRY"/>
</dbReference>
<dbReference type="EMBL" id="JAYMGO010000007">
    <property type="protein sequence ID" value="KAL1272141.1"/>
    <property type="molecule type" value="Genomic_DNA"/>
</dbReference>
<dbReference type="PANTHER" id="PTHR24100:SF149">
    <property type="entry name" value="BG-LIKE ANTIGEN 1-RELATED"/>
    <property type="match status" value="1"/>
</dbReference>
<keyword evidence="4" id="KW-0393">Immunoglobulin domain</keyword>
<dbReference type="PANTHER" id="PTHR24100">
    <property type="entry name" value="BUTYROPHILIN"/>
    <property type="match status" value="1"/>
</dbReference>
<dbReference type="SMART" id="SM00406">
    <property type="entry name" value="IGv"/>
    <property type="match status" value="1"/>
</dbReference>
<dbReference type="InterPro" id="IPR043136">
    <property type="entry name" value="B30.2/SPRY_sf"/>
</dbReference>
<dbReference type="PROSITE" id="PS50188">
    <property type="entry name" value="B302_SPRY"/>
    <property type="match status" value="1"/>
</dbReference>
<keyword evidence="7" id="KW-0732">Signal</keyword>
<feature type="chain" id="PRO_5046972225" description="Butyrophilin subfamily 1 member A1-like" evidence="7">
    <location>
        <begin position="17"/>
        <end position="386"/>
    </location>
</feature>
<evidence type="ECO:0000256" key="6">
    <source>
        <dbReference type="SAM" id="Phobius"/>
    </source>
</evidence>
<sequence length="386" mass="42977">MRRILFSVTFSVVVPADPVVAHVGSKVILPCRISPPENAEALEIRWYRQDQFSNPVLLYNYGKIQDIQEESYRNRSSLTQWSDQSDGLQDGDVSLRLEKLRVQDEDSFYCYVSGDTAYDSKIVDLKIIDPPDSSGLWKALFVSVFICALGLAGFIFYKYRDKLTGKKPAKEAGGVNIEELRKHADEITVNPQSESADLIVSQDCKSVRVSDEYKHTGGGFPYRLCAFGAQQFSSGRHYWEVDLAIPPNPPKNYWLIGVVRPINFPAIHTPDFTPSSGFWYLCSDGPNGFHTNNVKPVTFSPRPERLGVLLDYDKGQLSFYNVKEGKHLLTISSSFPGPVVSLFNPGAGDQSSLKILDCSKPEESAADSSKPLLTNSDSTPDKTKSK</sequence>
<dbReference type="InterPro" id="IPR013320">
    <property type="entry name" value="ConA-like_dom_sf"/>
</dbReference>
<dbReference type="InterPro" id="IPR013106">
    <property type="entry name" value="Ig_V-set"/>
</dbReference>
<accession>A0ABR3N5J0</accession>
<feature type="domain" description="B30.2/SPRY" evidence="8">
    <location>
        <begin position="167"/>
        <end position="362"/>
    </location>
</feature>
<evidence type="ECO:0008006" key="12">
    <source>
        <dbReference type="Google" id="ProtNLM"/>
    </source>
</evidence>
<evidence type="ECO:0000259" key="8">
    <source>
        <dbReference type="PROSITE" id="PS50188"/>
    </source>
</evidence>
<protein>
    <recommendedName>
        <fullName evidence="12">Butyrophilin subfamily 1 member A1-like</fullName>
    </recommendedName>
</protein>
<dbReference type="Pfam" id="PF00622">
    <property type="entry name" value="SPRY"/>
    <property type="match status" value="1"/>
</dbReference>
<evidence type="ECO:0000256" key="2">
    <source>
        <dbReference type="ARBA" id="ARBA00007591"/>
    </source>
</evidence>
<evidence type="ECO:0000256" key="5">
    <source>
        <dbReference type="SAM" id="MobiDB-lite"/>
    </source>
</evidence>
<dbReference type="SMART" id="SM00449">
    <property type="entry name" value="SPRY"/>
    <property type="match status" value="1"/>
</dbReference>
<comment type="similarity">
    <text evidence="2">Belongs to the immunoglobulin superfamily. BTN/MOG family.</text>
</comment>
<feature type="signal peptide" evidence="7">
    <location>
        <begin position="1"/>
        <end position="16"/>
    </location>
</feature>
<comment type="subcellular location">
    <subcellularLocation>
        <location evidence="1">Membrane</location>
    </subcellularLocation>
</comment>
<dbReference type="Proteomes" id="UP001558613">
    <property type="component" value="Unassembled WGS sequence"/>
</dbReference>
<evidence type="ECO:0000256" key="4">
    <source>
        <dbReference type="ARBA" id="ARBA00023319"/>
    </source>
</evidence>
<keyword evidence="6" id="KW-0812">Transmembrane</keyword>
<dbReference type="InterPro" id="IPR003877">
    <property type="entry name" value="SPRY_dom"/>
</dbReference>
<gene>
    <name evidence="10" type="ORF">QQF64_031157</name>
</gene>
<dbReference type="InterPro" id="IPR013783">
    <property type="entry name" value="Ig-like_fold"/>
</dbReference>
<name>A0ABR3N5J0_9TELE</name>
<evidence type="ECO:0000256" key="1">
    <source>
        <dbReference type="ARBA" id="ARBA00004370"/>
    </source>
</evidence>
<dbReference type="InterPro" id="IPR003599">
    <property type="entry name" value="Ig_sub"/>
</dbReference>
<dbReference type="SMART" id="SM00409">
    <property type="entry name" value="IG"/>
    <property type="match status" value="1"/>
</dbReference>
<keyword evidence="11" id="KW-1185">Reference proteome</keyword>
<dbReference type="PRINTS" id="PR01407">
    <property type="entry name" value="BUTYPHLNCDUF"/>
</dbReference>
<reference evidence="10 11" key="1">
    <citation type="submission" date="2023-09" db="EMBL/GenBank/DDBJ databases">
        <authorList>
            <person name="Wang M."/>
        </authorList>
    </citation>
    <scope>NUCLEOTIDE SEQUENCE [LARGE SCALE GENOMIC DNA]</scope>
    <source>
        <strain evidence="10">GT-2023</strain>
        <tissue evidence="10">Liver</tissue>
    </source>
</reference>
<dbReference type="InterPro" id="IPR003879">
    <property type="entry name" value="Butyrophylin_SPRY"/>
</dbReference>
<evidence type="ECO:0000313" key="11">
    <source>
        <dbReference type="Proteomes" id="UP001558613"/>
    </source>
</evidence>
<dbReference type="Gene3D" id="2.60.120.920">
    <property type="match status" value="1"/>
</dbReference>
<dbReference type="Pfam" id="PF07686">
    <property type="entry name" value="V-set"/>
    <property type="match status" value="1"/>
</dbReference>